<accession>A0A8D9I5N0</accession>
<organism evidence="1 2">
    <name type="scientific">Brassica campestris</name>
    <name type="common">Field mustard</name>
    <dbReference type="NCBI Taxonomy" id="3711"/>
    <lineage>
        <taxon>Eukaryota</taxon>
        <taxon>Viridiplantae</taxon>
        <taxon>Streptophyta</taxon>
        <taxon>Embryophyta</taxon>
        <taxon>Tracheophyta</taxon>
        <taxon>Spermatophyta</taxon>
        <taxon>Magnoliopsida</taxon>
        <taxon>eudicotyledons</taxon>
        <taxon>Gunneridae</taxon>
        <taxon>Pentapetalae</taxon>
        <taxon>rosids</taxon>
        <taxon>malvids</taxon>
        <taxon>Brassicales</taxon>
        <taxon>Brassicaceae</taxon>
        <taxon>Brassiceae</taxon>
        <taxon>Brassica</taxon>
    </lineage>
</organism>
<evidence type="ECO:0000313" key="2">
    <source>
        <dbReference type="Proteomes" id="UP000694005"/>
    </source>
</evidence>
<dbReference type="EMBL" id="LS974626">
    <property type="protein sequence ID" value="CAG7909694.1"/>
    <property type="molecule type" value="Genomic_DNA"/>
</dbReference>
<gene>
    <name evidence="1" type="ORF">BRAPAZ1V2_A10P09400.2</name>
</gene>
<dbReference type="Gramene" id="A10p09400.2_BraZ1">
    <property type="protein sequence ID" value="A10p09400.2_BraZ1.CDS"/>
    <property type="gene ID" value="A10g09400.2_BraZ1"/>
</dbReference>
<protein>
    <submittedName>
        <fullName evidence="1">Uncharacterized protein</fullName>
    </submittedName>
</protein>
<dbReference type="Proteomes" id="UP000694005">
    <property type="component" value="Chromosome A10"/>
</dbReference>
<name>A0A8D9I5N0_BRACM</name>
<proteinExistence type="predicted"/>
<reference evidence="1 2" key="1">
    <citation type="submission" date="2021-07" db="EMBL/GenBank/DDBJ databases">
        <authorList>
            <consortium name="Genoscope - CEA"/>
            <person name="William W."/>
        </authorList>
    </citation>
    <scope>NUCLEOTIDE SEQUENCE [LARGE SCALE GENOMIC DNA]</scope>
</reference>
<feature type="non-terminal residue" evidence="1">
    <location>
        <position position="70"/>
    </location>
</feature>
<dbReference type="AlphaFoldDB" id="A0A8D9I5N0"/>
<sequence length="70" mass="7565">ARPDSGDDGRNGAIHDDEWSPLIAGLMAAGKKRCQESYGVDAINGSGSVAPLETRQALQRTVRDEFIEHK</sequence>
<evidence type="ECO:0000313" key="1">
    <source>
        <dbReference type="EMBL" id="CAG7909694.1"/>
    </source>
</evidence>